<dbReference type="InterPro" id="IPR001926">
    <property type="entry name" value="TrpB-like_PALP"/>
</dbReference>
<comment type="cofactor">
    <cofactor evidence="1">
        <name>pyridoxal 5'-phosphate</name>
        <dbReference type="ChEBI" id="CHEBI:597326"/>
    </cofactor>
</comment>
<dbReference type="PANTHER" id="PTHR43780:SF2">
    <property type="entry name" value="1-AMINOCYCLOPROPANE-1-CARBOXYLATE DEAMINASE-RELATED"/>
    <property type="match status" value="1"/>
</dbReference>
<dbReference type="GO" id="GO:0019148">
    <property type="term" value="F:D-cysteine desulfhydrase activity"/>
    <property type="evidence" value="ECO:0007669"/>
    <property type="project" value="TreeGrafter"/>
</dbReference>
<evidence type="ECO:0000259" key="5">
    <source>
        <dbReference type="Pfam" id="PF00291"/>
    </source>
</evidence>
<dbReference type="OrthoDB" id="10266364at2759"/>
<evidence type="ECO:0000256" key="3">
    <source>
        <dbReference type="ARBA" id="ARBA00022898"/>
    </source>
</evidence>
<organism evidence="6 7">
    <name type="scientific">Porphyra umbilicalis</name>
    <name type="common">Purple laver</name>
    <name type="synonym">Red alga</name>
    <dbReference type="NCBI Taxonomy" id="2786"/>
    <lineage>
        <taxon>Eukaryota</taxon>
        <taxon>Rhodophyta</taxon>
        <taxon>Bangiophyceae</taxon>
        <taxon>Bangiales</taxon>
        <taxon>Bangiaceae</taxon>
        <taxon>Porphyra</taxon>
    </lineage>
</organism>
<proteinExistence type="inferred from homology"/>
<dbReference type="PANTHER" id="PTHR43780">
    <property type="entry name" value="1-AMINOCYCLOPROPANE-1-CARBOXYLATE DEAMINASE-RELATED"/>
    <property type="match status" value="1"/>
</dbReference>
<evidence type="ECO:0000256" key="4">
    <source>
        <dbReference type="SAM" id="MobiDB-lite"/>
    </source>
</evidence>
<accession>A0A1X6P3F5</accession>
<dbReference type="InterPro" id="IPR027278">
    <property type="entry name" value="ACCD_DCysDesulf"/>
</dbReference>
<keyword evidence="7" id="KW-1185">Reference proteome</keyword>
<dbReference type="Pfam" id="PF00291">
    <property type="entry name" value="PALP"/>
    <property type="match status" value="1"/>
</dbReference>
<feature type="region of interest" description="Disordered" evidence="4">
    <location>
        <begin position="1"/>
        <end position="44"/>
    </location>
</feature>
<evidence type="ECO:0000256" key="1">
    <source>
        <dbReference type="ARBA" id="ARBA00001933"/>
    </source>
</evidence>
<dbReference type="InterPro" id="IPR036052">
    <property type="entry name" value="TrpB-like_PALP_sf"/>
</dbReference>
<reference evidence="6 7" key="1">
    <citation type="submission" date="2017-03" db="EMBL/GenBank/DDBJ databases">
        <title>WGS assembly of Porphyra umbilicalis.</title>
        <authorList>
            <person name="Brawley S.H."/>
            <person name="Blouin N.A."/>
            <person name="Ficko-Blean E."/>
            <person name="Wheeler G.L."/>
            <person name="Lohr M."/>
            <person name="Goodson H.V."/>
            <person name="Jenkins J.W."/>
            <person name="Blaby-Haas C.E."/>
            <person name="Helliwell K.E."/>
            <person name="Chan C."/>
            <person name="Marriage T."/>
            <person name="Bhattacharya D."/>
            <person name="Klein A.S."/>
            <person name="Badis Y."/>
            <person name="Brodie J."/>
            <person name="Cao Y."/>
            <person name="Collen J."/>
            <person name="Dittami S.M."/>
            <person name="Gachon C.M."/>
            <person name="Green B.R."/>
            <person name="Karpowicz S."/>
            <person name="Kim J.W."/>
            <person name="Kudahl U."/>
            <person name="Lin S."/>
            <person name="Michel G."/>
            <person name="Mittag M."/>
            <person name="Olson B.J."/>
            <person name="Pangilinan J."/>
            <person name="Peng Y."/>
            <person name="Qiu H."/>
            <person name="Shu S."/>
            <person name="Singer J.T."/>
            <person name="Smith A.G."/>
            <person name="Sprecher B.N."/>
            <person name="Wagner V."/>
            <person name="Wang W."/>
            <person name="Wang Z.-Y."/>
            <person name="Yan J."/>
            <person name="Yarish C."/>
            <person name="Zoeuner-Riek S."/>
            <person name="Zhuang Y."/>
            <person name="Zou Y."/>
            <person name="Lindquist E.A."/>
            <person name="Grimwood J."/>
            <person name="Barry K."/>
            <person name="Rokhsar D.S."/>
            <person name="Schmutz J."/>
            <person name="Stiller J.W."/>
            <person name="Grossman A.R."/>
            <person name="Prochnik S.E."/>
        </authorList>
    </citation>
    <scope>NUCLEOTIDE SEQUENCE [LARGE SCALE GENOMIC DNA]</scope>
    <source>
        <strain evidence="6">4086291</strain>
    </source>
</reference>
<name>A0A1X6P3F5_PORUM</name>
<dbReference type="SUPFAM" id="SSF53686">
    <property type="entry name" value="Tryptophan synthase beta subunit-like PLP-dependent enzymes"/>
    <property type="match status" value="1"/>
</dbReference>
<dbReference type="AlphaFoldDB" id="A0A1X6P3F5"/>
<feature type="domain" description="Tryptophan synthase beta chain-like PALP" evidence="5">
    <location>
        <begin position="95"/>
        <end position="391"/>
    </location>
</feature>
<evidence type="ECO:0000313" key="6">
    <source>
        <dbReference type="EMBL" id="OSX75295.1"/>
    </source>
</evidence>
<evidence type="ECO:0000256" key="2">
    <source>
        <dbReference type="ARBA" id="ARBA00008639"/>
    </source>
</evidence>
<dbReference type="Gene3D" id="3.40.50.1100">
    <property type="match status" value="2"/>
</dbReference>
<protein>
    <recommendedName>
        <fullName evidence="5">Tryptophan synthase beta chain-like PALP domain-containing protein</fullName>
    </recommendedName>
</protein>
<dbReference type="EMBL" id="KV918908">
    <property type="protein sequence ID" value="OSX75295.1"/>
    <property type="molecule type" value="Genomic_DNA"/>
</dbReference>
<dbReference type="Proteomes" id="UP000218209">
    <property type="component" value="Unassembled WGS sequence"/>
</dbReference>
<evidence type="ECO:0000313" key="7">
    <source>
        <dbReference type="Proteomes" id="UP000218209"/>
    </source>
</evidence>
<gene>
    <name evidence="6" type="ORF">BU14_0242s0013</name>
</gene>
<comment type="similarity">
    <text evidence="2">Belongs to the ACC deaminase/D-cysteine desulfhydrase family.</text>
</comment>
<sequence>MAADPFVTRHSTHPNRAPAERAPRTHPTANGAPDRSPPWPTADLLQPYTPPTWFTKHLPPAALARLPRHRLALLPLPTPVHALVLPPTAAAALPPGTRLYVKRDDVAVGTVGGSKARKLAFSLAAAVATDGTTAVLTAGNAGSNHAAATAAAAARVGLTPHVLLLTPEPSDGAAAVAAGGGLMGIHAAARSRLHLVPEAVHAHIGAALAAGARRLEAGGGGGGGGGGDRTPAPRVAVIGMGGSDAVGLLGYLDAWDELLRQGVGAAGITDVVVATGSGGTAAGLAIAAACTGGRVRVHAVVVRNDAAHCRAHVAAMAAAWGLCVAAGGEAGGGGCRALAVDLDVVEGYDGGGYGPLAGGAAAETAAAVGAANGLVLDPVYTRKAFVGMLAELAADRRRAVPRFVGGGCSLCTRAGWRGCWGRGDR</sequence>
<keyword evidence="3" id="KW-0663">Pyridoxal phosphate</keyword>